<evidence type="ECO:0000313" key="9">
    <source>
        <dbReference type="EMBL" id="QHT90054.1"/>
    </source>
</evidence>
<dbReference type="InterPro" id="IPR001719">
    <property type="entry name" value="AP_endonuc_2"/>
</dbReference>
<comment type="similarity">
    <text evidence="2">Belongs to the AP endonuclease 2 family.</text>
</comment>
<dbReference type="PROSITE" id="PS51257">
    <property type="entry name" value="PROKAR_LIPOPROTEIN"/>
    <property type="match status" value="1"/>
</dbReference>
<evidence type="ECO:0000256" key="1">
    <source>
        <dbReference type="ARBA" id="ARBA00001947"/>
    </source>
</evidence>
<evidence type="ECO:0000256" key="7">
    <source>
        <dbReference type="ARBA" id="ARBA00023204"/>
    </source>
</evidence>
<dbReference type="SUPFAM" id="SSF51658">
    <property type="entry name" value="Xylose isomerase-like"/>
    <property type="match status" value="1"/>
</dbReference>
<dbReference type="InterPro" id="IPR013022">
    <property type="entry name" value="Xyl_isomerase-like_TIM-brl"/>
</dbReference>
<keyword evidence="5" id="KW-0378">Hydrolase</keyword>
<dbReference type="GO" id="GO:0008270">
    <property type="term" value="F:zinc ion binding"/>
    <property type="evidence" value="ECO:0007669"/>
    <property type="project" value="InterPro"/>
</dbReference>
<evidence type="ECO:0000256" key="5">
    <source>
        <dbReference type="ARBA" id="ARBA00022801"/>
    </source>
</evidence>
<proteinExistence type="inferred from homology"/>
<dbReference type="GO" id="GO:0006284">
    <property type="term" value="P:base-excision repair"/>
    <property type="evidence" value="ECO:0007669"/>
    <property type="project" value="TreeGrafter"/>
</dbReference>
<evidence type="ECO:0000256" key="2">
    <source>
        <dbReference type="ARBA" id="ARBA00005340"/>
    </source>
</evidence>
<comment type="cofactor">
    <cofactor evidence="1">
        <name>Zn(2+)</name>
        <dbReference type="ChEBI" id="CHEBI:29105"/>
    </cofactor>
</comment>
<dbReference type="SMART" id="SM00518">
    <property type="entry name" value="AP2Ec"/>
    <property type="match status" value="1"/>
</dbReference>
<sequence>MSQNRIGPHTALKPTLLATAQSVGSCTCFQTFLGGPLQFNTRTLTPEDAAATRAYLTANDMKCYVHAPYVINLANPETREKGVPALQKLLNSLASVSPDHTGTILHIGAKGTLASVADALNSINITSPLLLENCAGEGTKLGKSMTELHKLIELTDSHRVGLCIDTCHAHSAGMTDMRLESEVVALFNDLDEVGDRPSMFHLNDSKTEYNTKVDRHLPVGHGTIWGEGHSRNSLREFSRLATLSGRDIVLETPTASLKELAYLMPDPFGVRV</sequence>
<organism evidence="9">
    <name type="scientific">viral metagenome</name>
    <dbReference type="NCBI Taxonomy" id="1070528"/>
    <lineage>
        <taxon>unclassified sequences</taxon>
        <taxon>metagenomes</taxon>
        <taxon>organismal metagenomes</taxon>
    </lineage>
</organism>
<dbReference type="AlphaFoldDB" id="A0A6C0IAR4"/>
<dbReference type="EMBL" id="MN740152">
    <property type="protein sequence ID" value="QHT90054.1"/>
    <property type="molecule type" value="Genomic_DNA"/>
</dbReference>
<dbReference type="InterPro" id="IPR018246">
    <property type="entry name" value="AP_endonuc_F2_Zn_BS"/>
</dbReference>
<dbReference type="Pfam" id="PF01261">
    <property type="entry name" value="AP_endonuc_2"/>
    <property type="match status" value="1"/>
</dbReference>
<feature type="domain" description="Xylose isomerase-like TIM barrel" evidence="8">
    <location>
        <begin position="20"/>
        <end position="236"/>
    </location>
</feature>
<dbReference type="GO" id="GO:0008081">
    <property type="term" value="F:phosphoric diester hydrolase activity"/>
    <property type="evidence" value="ECO:0007669"/>
    <property type="project" value="TreeGrafter"/>
</dbReference>
<dbReference type="PROSITE" id="PS51432">
    <property type="entry name" value="AP_NUCLEASE_F2_4"/>
    <property type="match status" value="1"/>
</dbReference>
<evidence type="ECO:0000256" key="4">
    <source>
        <dbReference type="ARBA" id="ARBA00022763"/>
    </source>
</evidence>
<dbReference type="GO" id="GO:0003677">
    <property type="term" value="F:DNA binding"/>
    <property type="evidence" value="ECO:0007669"/>
    <property type="project" value="InterPro"/>
</dbReference>
<dbReference type="PANTHER" id="PTHR21445">
    <property type="entry name" value="ENDONUCLEASE IV ENDODEOXYRIBONUCLEASE IV"/>
    <property type="match status" value="1"/>
</dbReference>
<evidence type="ECO:0000259" key="8">
    <source>
        <dbReference type="Pfam" id="PF01261"/>
    </source>
</evidence>
<protein>
    <recommendedName>
        <fullName evidence="8">Xylose isomerase-like TIM barrel domain-containing protein</fullName>
    </recommendedName>
</protein>
<dbReference type="InterPro" id="IPR036237">
    <property type="entry name" value="Xyl_isomerase-like_sf"/>
</dbReference>
<dbReference type="GO" id="GO:0003906">
    <property type="term" value="F:DNA-(apurinic or apyrimidinic site) endonuclease activity"/>
    <property type="evidence" value="ECO:0007669"/>
    <property type="project" value="TreeGrafter"/>
</dbReference>
<name>A0A6C0IAR4_9ZZZZ</name>
<dbReference type="PANTHER" id="PTHR21445:SF0">
    <property type="entry name" value="APURINIC-APYRIMIDINIC ENDONUCLEASE"/>
    <property type="match status" value="1"/>
</dbReference>
<dbReference type="PROSITE" id="PS00730">
    <property type="entry name" value="AP_NUCLEASE_F2_2"/>
    <property type="match status" value="1"/>
</dbReference>
<dbReference type="Gene3D" id="3.20.20.150">
    <property type="entry name" value="Divalent-metal-dependent TIM barrel enzymes"/>
    <property type="match status" value="1"/>
</dbReference>
<keyword evidence="6" id="KW-0862">Zinc</keyword>
<keyword evidence="3" id="KW-0479">Metal-binding</keyword>
<dbReference type="PROSITE" id="PS00731">
    <property type="entry name" value="AP_NUCLEASE_F2_3"/>
    <property type="match status" value="1"/>
</dbReference>
<reference evidence="9" key="1">
    <citation type="journal article" date="2020" name="Nature">
        <title>Giant virus diversity and host interactions through global metagenomics.</title>
        <authorList>
            <person name="Schulz F."/>
            <person name="Roux S."/>
            <person name="Paez-Espino D."/>
            <person name="Jungbluth S."/>
            <person name="Walsh D.A."/>
            <person name="Denef V.J."/>
            <person name="McMahon K.D."/>
            <person name="Konstantinidis K.T."/>
            <person name="Eloe-Fadrosh E.A."/>
            <person name="Kyrpides N.C."/>
            <person name="Woyke T."/>
        </authorList>
    </citation>
    <scope>NUCLEOTIDE SEQUENCE</scope>
    <source>
        <strain evidence="9">GVMAG-M-3300023184-62</strain>
    </source>
</reference>
<keyword evidence="4" id="KW-0227">DNA damage</keyword>
<keyword evidence="7" id="KW-0234">DNA repair</keyword>
<evidence type="ECO:0000256" key="3">
    <source>
        <dbReference type="ARBA" id="ARBA00022723"/>
    </source>
</evidence>
<accession>A0A6C0IAR4</accession>
<evidence type="ECO:0000256" key="6">
    <source>
        <dbReference type="ARBA" id="ARBA00022833"/>
    </source>
</evidence>